<protein>
    <submittedName>
        <fullName evidence="2">Uncharacterized protein</fullName>
    </submittedName>
</protein>
<proteinExistence type="predicted"/>
<sequence>MASTSATGGTGGSKDTGGGGKDESGRGKRWSNLEEPGDQITSMQSTSLKVIVAHLKLSDFDSGKQCQQRI</sequence>
<evidence type="ECO:0000313" key="3">
    <source>
        <dbReference type="Proteomes" id="UP000324222"/>
    </source>
</evidence>
<gene>
    <name evidence="2" type="ORF">E2C01_045710</name>
</gene>
<evidence type="ECO:0000256" key="1">
    <source>
        <dbReference type="SAM" id="MobiDB-lite"/>
    </source>
</evidence>
<comment type="caution">
    <text evidence="2">The sequence shown here is derived from an EMBL/GenBank/DDBJ whole genome shotgun (WGS) entry which is preliminary data.</text>
</comment>
<dbReference type="AlphaFoldDB" id="A0A5B7G240"/>
<feature type="region of interest" description="Disordered" evidence="1">
    <location>
        <begin position="1"/>
        <end position="42"/>
    </location>
</feature>
<dbReference type="Proteomes" id="UP000324222">
    <property type="component" value="Unassembled WGS sequence"/>
</dbReference>
<organism evidence="2 3">
    <name type="scientific">Portunus trituberculatus</name>
    <name type="common">Swimming crab</name>
    <name type="synonym">Neptunus trituberculatus</name>
    <dbReference type="NCBI Taxonomy" id="210409"/>
    <lineage>
        <taxon>Eukaryota</taxon>
        <taxon>Metazoa</taxon>
        <taxon>Ecdysozoa</taxon>
        <taxon>Arthropoda</taxon>
        <taxon>Crustacea</taxon>
        <taxon>Multicrustacea</taxon>
        <taxon>Malacostraca</taxon>
        <taxon>Eumalacostraca</taxon>
        <taxon>Eucarida</taxon>
        <taxon>Decapoda</taxon>
        <taxon>Pleocyemata</taxon>
        <taxon>Brachyura</taxon>
        <taxon>Eubrachyura</taxon>
        <taxon>Portunoidea</taxon>
        <taxon>Portunidae</taxon>
        <taxon>Portuninae</taxon>
        <taxon>Portunus</taxon>
    </lineage>
</organism>
<keyword evidence="3" id="KW-1185">Reference proteome</keyword>
<dbReference type="EMBL" id="VSRR010010459">
    <property type="protein sequence ID" value="MPC51856.1"/>
    <property type="molecule type" value="Genomic_DNA"/>
</dbReference>
<accession>A0A5B7G240</accession>
<feature type="compositionally biased region" description="Gly residues" evidence="1">
    <location>
        <begin position="8"/>
        <end position="19"/>
    </location>
</feature>
<name>A0A5B7G240_PORTR</name>
<evidence type="ECO:0000313" key="2">
    <source>
        <dbReference type="EMBL" id="MPC51856.1"/>
    </source>
</evidence>
<reference evidence="2 3" key="1">
    <citation type="submission" date="2019-05" db="EMBL/GenBank/DDBJ databases">
        <title>Another draft genome of Portunus trituberculatus and its Hox gene families provides insights of decapod evolution.</title>
        <authorList>
            <person name="Jeong J.-H."/>
            <person name="Song I."/>
            <person name="Kim S."/>
            <person name="Choi T."/>
            <person name="Kim D."/>
            <person name="Ryu S."/>
            <person name="Kim W."/>
        </authorList>
    </citation>
    <scope>NUCLEOTIDE SEQUENCE [LARGE SCALE GENOMIC DNA]</scope>
    <source>
        <tissue evidence="2">Muscle</tissue>
    </source>
</reference>